<comment type="caution">
    <text evidence="4">The sequence shown here is derived from an EMBL/GenBank/DDBJ whole genome shotgun (WGS) entry which is preliminary data.</text>
</comment>
<dbReference type="CDD" id="cd13885">
    <property type="entry name" value="CuRO_2_CumA_like"/>
    <property type="match status" value="1"/>
</dbReference>
<reference evidence="4" key="1">
    <citation type="submission" date="2020-04" db="EMBL/GenBank/DDBJ databases">
        <authorList>
            <person name="Zhang T."/>
        </authorList>
    </citation>
    <scope>NUCLEOTIDE SEQUENCE</scope>
    <source>
        <strain evidence="4">HKST-UBA14</strain>
    </source>
</reference>
<dbReference type="InterPro" id="IPR002355">
    <property type="entry name" value="Cu_oxidase_Cu_BS"/>
</dbReference>
<feature type="non-terminal residue" evidence="4">
    <location>
        <position position="1"/>
    </location>
</feature>
<dbReference type="InterPro" id="IPR045087">
    <property type="entry name" value="Cu-oxidase_fam"/>
</dbReference>
<feature type="domain" description="Plastocyanin-like" evidence="3">
    <location>
        <begin position="206"/>
        <end position="308"/>
    </location>
</feature>
<dbReference type="GO" id="GO:0005507">
    <property type="term" value="F:copper ion binding"/>
    <property type="evidence" value="ECO:0007669"/>
    <property type="project" value="InterPro"/>
</dbReference>
<proteinExistence type="predicted"/>
<evidence type="ECO:0000259" key="2">
    <source>
        <dbReference type="Pfam" id="PF00394"/>
    </source>
</evidence>
<dbReference type="InterPro" id="IPR001117">
    <property type="entry name" value="Cu-oxidase_2nd"/>
</dbReference>
<name>A0A955L670_9BACT</name>
<dbReference type="SUPFAM" id="SSF49503">
    <property type="entry name" value="Cupredoxins"/>
    <property type="match status" value="1"/>
</dbReference>
<dbReference type="PROSITE" id="PS00080">
    <property type="entry name" value="MULTICOPPER_OXIDASE2"/>
    <property type="match status" value="1"/>
</dbReference>
<sequence length="309" mass="35258">ERGLYGILIVEDQVEYAYSQDVTWVIDDWLIQDDYQVYPSFVTMHDLAHDGRWGNVITVNGKLKENLVVAPGERIRLRLINTSNGRVYRPDFGNLEAKVIAVDGMYVKEVFDASGFELAPGNRIDVDITIPKDATGFGYTVTDNYTGYLNVLASFEVSGEPTDINNFSYPTNSRIPDWDEVEKSMVDVEYKLDAKSSGGMMMGNLNWTINNEIYPDVEPYALSYNEFSVIKFKNMSPRLHPMHIHGMFFKVLYRDGKKVNEPYFRDTVLINPEESVIVGMVPMDKGLWLNHCHIQEHAEAGMMTIIEVK</sequence>
<evidence type="ECO:0000313" key="4">
    <source>
        <dbReference type="EMBL" id="MCA9383752.1"/>
    </source>
</evidence>
<evidence type="ECO:0000259" key="3">
    <source>
        <dbReference type="Pfam" id="PF07731"/>
    </source>
</evidence>
<reference evidence="4" key="2">
    <citation type="journal article" date="2021" name="Microbiome">
        <title>Successional dynamics and alternative stable states in a saline activated sludge microbial community over 9 years.</title>
        <authorList>
            <person name="Wang Y."/>
            <person name="Ye J."/>
            <person name="Ju F."/>
            <person name="Liu L."/>
            <person name="Boyd J.A."/>
            <person name="Deng Y."/>
            <person name="Parks D.H."/>
            <person name="Jiang X."/>
            <person name="Yin X."/>
            <person name="Woodcroft B.J."/>
            <person name="Tyson G.W."/>
            <person name="Hugenholtz P."/>
            <person name="Polz M.F."/>
            <person name="Zhang T."/>
        </authorList>
    </citation>
    <scope>NUCLEOTIDE SEQUENCE</scope>
    <source>
        <strain evidence="4">HKST-UBA14</strain>
    </source>
</reference>
<accession>A0A955L670</accession>
<dbReference type="PANTHER" id="PTHR11709:SF2">
    <property type="entry name" value="MULTICOPPER OXIDASE LPR1"/>
    <property type="match status" value="1"/>
</dbReference>
<dbReference type="Pfam" id="PF07731">
    <property type="entry name" value="Cu-oxidase_2"/>
    <property type="match status" value="1"/>
</dbReference>
<dbReference type="AlphaFoldDB" id="A0A955L670"/>
<dbReference type="GO" id="GO:0016491">
    <property type="term" value="F:oxidoreductase activity"/>
    <property type="evidence" value="ECO:0007669"/>
    <property type="project" value="InterPro"/>
</dbReference>
<organism evidence="4 5">
    <name type="scientific">Candidatus Dojkabacteria bacterium</name>
    <dbReference type="NCBI Taxonomy" id="2099670"/>
    <lineage>
        <taxon>Bacteria</taxon>
        <taxon>Candidatus Dojkabacteria</taxon>
    </lineage>
</organism>
<dbReference type="PANTHER" id="PTHR11709">
    <property type="entry name" value="MULTI-COPPER OXIDASE"/>
    <property type="match status" value="1"/>
</dbReference>
<dbReference type="InterPro" id="IPR008972">
    <property type="entry name" value="Cupredoxin"/>
</dbReference>
<evidence type="ECO:0000256" key="1">
    <source>
        <dbReference type="ARBA" id="ARBA00022723"/>
    </source>
</evidence>
<dbReference type="Pfam" id="PF00394">
    <property type="entry name" value="Cu-oxidase"/>
    <property type="match status" value="1"/>
</dbReference>
<dbReference type="EMBL" id="JAGQLK010000127">
    <property type="protein sequence ID" value="MCA9383752.1"/>
    <property type="molecule type" value="Genomic_DNA"/>
</dbReference>
<gene>
    <name evidence="4" type="ORF">KC909_05270</name>
</gene>
<dbReference type="Proteomes" id="UP000783287">
    <property type="component" value="Unassembled WGS sequence"/>
</dbReference>
<dbReference type="Gene3D" id="2.60.40.420">
    <property type="entry name" value="Cupredoxins - blue copper proteins"/>
    <property type="match status" value="2"/>
</dbReference>
<protein>
    <submittedName>
        <fullName evidence="4">Multicopper oxidase domain-containing protein</fullName>
    </submittedName>
</protein>
<dbReference type="InterPro" id="IPR011706">
    <property type="entry name" value="Cu-oxidase_C"/>
</dbReference>
<keyword evidence="1" id="KW-0479">Metal-binding</keyword>
<evidence type="ECO:0000313" key="5">
    <source>
        <dbReference type="Proteomes" id="UP000783287"/>
    </source>
</evidence>
<feature type="domain" description="Plastocyanin-like" evidence="2">
    <location>
        <begin position="21"/>
        <end position="137"/>
    </location>
</feature>